<evidence type="ECO:0000313" key="1">
    <source>
        <dbReference type="EMBL" id="KJV35691.1"/>
    </source>
</evidence>
<proteinExistence type="predicted"/>
<keyword evidence="2" id="KW-1185">Reference proteome</keyword>
<comment type="caution">
    <text evidence="1">The sequence shown here is derived from an EMBL/GenBank/DDBJ whole genome shotgun (WGS) entry which is preliminary data.</text>
</comment>
<organism evidence="1 2">
    <name type="scientific">Luteibacter yeojuensis</name>
    <dbReference type="NCBI Taxonomy" id="345309"/>
    <lineage>
        <taxon>Bacteria</taxon>
        <taxon>Pseudomonadati</taxon>
        <taxon>Pseudomonadota</taxon>
        <taxon>Gammaproteobacteria</taxon>
        <taxon>Lysobacterales</taxon>
        <taxon>Rhodanobacteraceae</taxon>
        <taxon>Luteibacter</taxon>
    </lineage>
</organism>
<dbReference type="InterPro" id="IPR029045">
    <property type="entry name" value="ClpP/crotonase-like_dom_sf"/>
</dbReference>
<accession>A0A0F3KX13</accession>
<evidence type="ECO:0008006" key="3">
    <source>
        <dbReference type="Google" id="ProtNLM"/>
    </source>
</evidence>
<sequence>MLAVMGASTAAVAAEPKESPSQGGPWQAMARSDIQFIVEWAKKQHILAVYPDPARFDALLKTAQARAASDIPRIQSYSGYRHALNHFVSTFEDEHVYLSLNLVQKNLQWPGFLSIYVGGQYRTVAGNGTVADGLVISACDGKPLNAWVDELAPYEASLPKLESTRWNLASSIFRDVQSPFFKRPSSCTIDGKDVKLQWTPIDGTVFAQKRAALMGDAELIDRIEPFGKDGAWIMLQNIMPHTPAEVDALRSVIAQLPSLRSKKIIVVDERNNHGGPYEWFMAFLRGLYGAPYTDYYARARLRISAVYRATPEILEAFGGPPETFKPEPITMPPDGTTFDPDNRLLAGAVARHESVLRSSANKENIAKPASAPPSLVHAKVVVLTGYACGSACIGLVDEMKLIPGVTQAGVETFIDSRTGTPLGADLPSGNGKVSVPVMTRDGRQRGDNEPNVPDVVYHGNIEDTEAVKAWVRKTFEEAR</sequence>
<dbReference type="Gene3D" id="3.90.226.10">
    <property type="entry name" value="2-enoyl-CoA Hydratase, Chain A, domain 1"/>
    <property type="match status" value="1"/>
</dbReference>
<dbReference type="AlphaFoldDB" id="A0A0F3KX13"/>
<dbReference type="SUPFAM" id="SSF52096">
    <property type="entry name" value="ClpP/crotonase"/>
    <property type="match status" value="1"/>
</dbReference>
<reference evidence="1 2" key="1">
    <citation type="submission" date="2015-03" db="EMBL/GenBank/DDBJ databases">
        <title>Draft genome sequence of Luteibacter yeojuensis strain SU11.</title>
        <authorList>
            <person name="Sulaiman J."/>
            <person name="Priya K."/>
            <person name="Chan K.-G."/>
        </authorList>
    </citation>
    <scope>NUCLEOTIDE SEQUENCE [LARGE SCALE GENOMIC DNA]</scope>
    <source>
        <strain evidence="1 2">SU11</strain>
    </source>
</reference>
<protein>
    <recommendedName>
        <fullName evidence="3">Tail specific protease domain-containing protein</fullName>
    </recommendedName>
</protein>
<name>A0A0F3KX13_9GAMM</name>
<gene>
    <name evidence="1" type="ORF">VI08_06710</name>
</gene>
<evidence type="ECO:0000313" key="2">
    <source>
        <dbReference type="Proteomes" id="UP000033651"/>
    </source>
</evidence>
<dbReference type="Proteomes" id="UP000033651">
    <property type="component" value="Unassembled WGS sequence"/>
</dbReference>
<dbReference type="PATRIC" id="fig|345309.4.peg.544"/>
<dbReference type="EMBL" id="JZRB01000014">
    <property type="protein sequence ID" value="KJV35691.1"/>
    <property type="molecule type" value="Genomic_DNA"/>
</dbReference>